<evidence type="ECO:0000313" key="2">
    <source>
        <dbReference type="Proteomes" id="UP000677918"/>
    </source>
</evidence>
<organism evidence="1 2">
    <name type="scientific">Xylanibacillus composti</name>
    <dbReference type="NCBI Taxonomy" id="1572762"/>
    <lineage>
        <taxon>Bacteria</taxon>
        <taxon>Bacillati</taxon>
        <taxon>Bacillota</taxon>
        <taxon>Bacilli</taxon>
        <taxon>Bacillales</taxon>
        <taxon>Paenibacillaceae</taxon>
        <taxon>Xylanibacillus</taxon>
    </lineage>
</organism>
<dbReference type="Gene3D" id="3.40.50.1000">
    <property type="entry name" value="HAD superfamily/HAD-like"/>
    <property type="match status" value="1"/>
</dbReference>
<dbReference type="InterPro" id="IPR010021">
    <property type="entry name" value="PGPP1/Gep4"/>
</dbReference>
<dbReference type="SUPFAM" id="SSF56784">
    <property type="entry name" value="HAD-like"/>
    <property type="match status" value="1"/>
</dbReference>
<proteinExistence type="predicted"/>
<gene>
    <name evidence="1" type="ORF">XYCOK13_25630</name>
</gene>
<evidence type="ECO:0008006" key="3">
    <source>
        <dbReference type="Google" id="ProtNLM"/>
    </source>
</evidence>
<dbReference type="NCBIfam" id="TIGR01668">
    <property type="entry name" value="YqeG_hyp_ppase"/>
    <property type="match status" value="1"/>
</dbReference>
<dbReference type="NCBIfam" id="TIGR01662">
    <property type="entry name" value="HAD-SF-IIIA"/>
    <property type="match status" value="1"/>
</dbReference>
<sequence>MLNKLVPKEMVESIYQIDLDRLWLQGKRGIITDLDNTLVGAEDPLATPELVAWLKSIRERGWKVAIVSNNNRTRVSAFAEPLNVPFLHSARKPSARAFVQAMQALQTDTAETVVVGDQMLTDVLGGNRLGMHTVLVKPVSLAGEGIFTRFNRRLEKIAVSRLKKQGHHMFKEEKR</sequence>
<dbReference type="EMBL" id="BOVK01000032">
    <property type="protein sequence ID" value="GIQ69739.1"/>
    <property type="molecule type" value="Genomic_DNA"/>
</dbReference>
<dbReference type="Proteomes" id="UP000677918">
    <property type="component" value="Unassembled WGS sequence"/>
</dbReference>
<dbReference type="InterPro" id="IPR006439">
    <property type="entry name" value="HAD-SF_hydro_IA"/>
</dbReference>
<protein>
    <recommendedName>
        <fullName evidence="3">YqeG family HAD IIIA-type phosphatase</fullName>
    </recommendedName>
</protein>
<dbReference type="InterPro" id="IPR023214">
    <property type="entry name" value="HAD_sf"/>
</dbReference>
<comment type="caution">
    <text evidence="1">The sequence shown here is derived from an EMBL/GenBank/DDBJ whole genome shotgun (WGS) entry which is preliminary data.</text>
</comment>
<dbReference type="InterPro" id="IPR036412">
    <property type="entry name" value="HAD-like_sf"/>
</dbReference>
<name>A0A8J4M2J2_9BACL</name>
<dbReference type="GO" id="GO:0005737">
    <property type="term" value="C:cytoplasm"/>
    <property type="evidence" value="ECO:0007669"/>
    <property type="project" value="TreeGrafter"/>
</dbReference>
<evidence type="ECO:0000313" key="1">
    <source>
        <dbReference type="EMBL" id="GIQ69739.1"/>
    </source>
</evidence>
<dbReference type="GO" id="GO:0008962">
    <property type="term" value="F:phosphatidylglycerophosphatase activity"/>
    <property type="evidence" value="ECO:0007669"/>
    <property type="project" value="InterPro"/>
</dbReference>
<dbReference type="AlphaFoldDB" id="A0A8J4M2J2"/>
<reference evidence="1" key="1">
    <citation type="submission" date="2021-04" db="EMBL/GenBank/DDBJ databases">
        <title>Draft genome sequence of Xylanibacillus composti strain K13.</title>
        <authorList>
            <person name="Uke A."/>
            <person name="Chhe C."/>
            <person name="Baramee S."/>
            <person name="Kosugi A."/>
        </authorList>
    </citation>
    <scope>NUCLEOTIDE SEQUENCE</scope>
    <source>
        <strain evidence="1">K13</strain>
    </source>
</reference>
<dbReference type="CDD" id="cd16416">
    <property type="entry name" value="HAD_BsYqeG-like"/>
    <property type="match status" value="1"/>
</dbReference>
<accession>A0A8J4M2J2</accession>
<dbReference type="NCBIfam" id="TIGR01509">
    <property type="entry name" value="HAD-SF-IA-v3"/>
    <property type="match status" value="1"/>
</dbReference>
<dbReference type="InterPro" id="IPR006549">
    <property type="entry name" value="HAD-SF_hydro_IIIA"/>
</dbReference>
<dbReference type="PANTHER" id="PTHR19288:SF25">
    <property type="entry name" value="PHOSPHATIDYLGLYCEROPHOSPHATASE GEP4, MITOCHONDRIAL"/>
    <property type="match status" value="1"/>
</dbReference>
<dbReference type="Pfam" id="PF13242">
    <property type="entry name" value="Hydrolase_like"/>
    <property type="match status" value="1"/>
</dbReference>
<dbReference type="RefSeq" id="WP_213412531.1">
    <property type="nucleotide sequence ID" value="NZ_BOVK01000032.1"/>
</dbReference>
<dbReference type="PANTHER" id="PTHR19288">
    <property type="entry name" value="4-NITROPHENYLPHOSPHATASE-RELATED"/>
    <property type="match status" value="1"/>
</dbReference>
<keyword evidence="2" id="KW-1185">Reference proteome</keyword>